<dbReference type="eggNOG" id="ENOG502T39D">
    <property type="taxonomic scope" value="Eukaryota"/>
</dbReference>
<dbReference type="InterPro" id="IPR021833">
    <property type="entry name" value="DUF3425"/>
</dbReference>
<keyword evidence="3" id="KW-1185">Reference proteome</keyword>
<dbReference type="Proteomes" id="UP000030752">
    <property type="component" value="Unassembled WGS sequence"/>
</dbReference>
<dbReference type="EMBL" id="KB822720">
    <property type="protein sequence ID" value="ETN40256.1"/>
    <property type="molecule type" value="Genomic_DNA"/>
</dbReference>
<dbReference type="InParanoid" id="W2RUR2"/>
<dbReference type="GeneID" id="19971871"/>
<dbReference type="AlphaFoldDB" id="W2RUR2"/>
<evidence type="ECO:0000256" key="1">
    <source>
        <dbReference type="SAM" id="MobiDB-lite"/>
    </source>
</evidence>
<sequence length="220" mass="24869">MALISNKHDPDSWYGVEDPKQRKKIQDRLAQRARRQRLAQQRGSKGASASARQIRKAASSSTEPSEADILAVINSPDRSPLASAVYAALRPTKGPNKGAMIPIEVPLTVYSALYNNGVILGLTCATVMPQRSKPAPHAPRSLQPTKLQLEAVHLPWIDRFPLPRFRENFIRKEAEINEEEFLFDMFNLDSFNLRPGRQGWDEDAWVVHRNFASKWGFLLK</sequence>
<reference evidence="2 3" key="1">
    <citation type="submission" date="2013-03" db="EMBL/GenBank/DDBJ databases">
        <title>The Genome Sequence of Phialophora europaea CBS 101466.</title>
        <authorList>
            <consortium name="The Broad Institute Genomics Platform"/>
            <person name="Cuomo C."/>
            <person name="de Hoog S."/>
            <person name="Gorbushina A."/>
            <person name="Walker B."/>
            <person name="Young S.K."/>
            <person name="Zeng Q."/>
            <person name="Gargeya S."/>
            <person name="Fitzgerald M."/>
            <person name="Haas B."/>
            <person name="Abouelleil A."/>
            <person name="Allen A.W."/>
            <person name="Alvarado L."/>
            <person name="Arachchi H.M."/>
            <person name="Berlin A.M."/>
            <person name="Chapman S.B."/>
            <person name="Gainer-Dewar J."/>
            <person name="Goldberg J."/>
            <person name="Griggs A."/>
            <person name="Gujja S."/>
            <person name="Hansen M."/>
            <person name="Howarth C."/>
            <person name="Imamovic A."/>
            <person name="Ireland A."/>
            <person name="Larimer J."/>
            <person name="McCowan C."/>
            <person name="Murphy C."/>
            <person name="Pearson M."/>
            <person name="Poon T.W."/>
            <person name="Priest M."/>
            <person name="Roberts A."/>
            <person name="Saif S."/>
            <person name="Shea T."/>
            <person name="Sisk P."/>
            <person name="Sykes S."/>
            <person name="Wortman J."/>
            <person name="Nusbaum C."/>
            <person name="Birren B."/>
        </authorList>
    </citation>
    <scope>NUCLEOTIDE SEQUENCE [LARGE SCALE GENOMIC DNA]</scope>
    <source>
        <strain evidence="2 3">CBS 101466</strain>
    </source>
</reference>
<evidence type="ECO:0000313" key="3">
    <source>
        <dbReference type="Proteomes" id="UP000030752"/>
    </source>
</evidence>
<dbReference type="Pfam" id="PF11905">
    <property type="entry name" value="DUF3425"/>
    <property type="match status" value="1"/>
</dbReference>
<evidence type="ECO:0008006" key="4">
    <source>
        <dbReference type="Google" id="ProtNLM"/>
    </source>
</evidence>
<protein>
    <recommendedName>
        <fullName evidence="4">BZIP domain-containing protein</fullName>
    </recommendedName>
</protein>
<gene>
    <name evidence="2" type="ORF">HMPREF1541_04532</name>
</gene>
<proteinExistence type="predicted"/>
<name>W2RUR2_CYPE1</name>
<dbReference type="PANTHER" id="PTHR38116:SF1">
    <property type="entry name" value="BZIP DOMAIN-CONTAINING PROTEIN"/>
    <property type="match status" value="1"/>
</dbReference>
<feature type="region of interest" description="Disordered" evidence="1">
    <location>
        <begin position="1"/>
        <end position="66"/>
    </location>
</feature>
<dbReference type="PANTHER" id="PTHR38116">
    <property type="entry name" value="CHROMOSOME 7, WHOLE GENOME SHOTGUN SEQUENCE"/>
    <property type="match status" value="1"/>
</dbReference>
<accession>W2RUR2</accession>
<dbReference type="OrthoDB" id="2245989at2759"/>
<dbReference type="RefSeq" id="XP_008717099.1">
    <property type="nucleotide sequence ID" value="XM_008718877.1"/>
</dbReference>
<feature type="compositionally biased region" description="Basic and acidic residues" evidence="1">
    <location>
        <begin position="1"/>
        <end position="30"/>
    </location>
</feature>
<organism evidence="2 3">
    <name type="scientific">Cyphellophora europaea (strain CBS 101466)</name>
    <name type="common">Phialophora europaea</name>
    <dbReference type="NCBI Taxonomy" id="1220924"/>
    <lineage>
        <taxon>Eukaryota</taxon>
        <taxon>Fungi</taxon>
        <taxon>Dikarya</taxon>
        <taxon>Ascomycota</taxon>
        <taxon>Pezizomycotina</taxon>
        <taxon>Eurotiomycetes</taxon>
        <taxon>Chaetothyriomycetidae</taxon>
        <taxon>Chaetothyriales</taxon>
        <taxon>Cyphellophoraceae</taxon>
        <taxon>Cyphellophora</taxon>
    </lineage>
</organism>
<dbReference type="VEuPathDB" id="FungiDB:HMPREF1541_04532"/>
<evidence type="ECO:0000313" key="2">
    <source>
        <dbReference type="EMBL" id="ETN40256.1"/>
    </source>
</evidence>
<dbReference type="HOGENOM" id="CLU_033726_1_0_1"/>